<evidence type="ECO:0008006" key="4">
    <source>
        <dbReference type="Google" id="ProtNLM"/>
    </source>
</evidence>
<comment type="caution">
    <text evidence="2">The sequence shown here is derived from an EMBL/GenBank/DDBJ whole genome shotgun (WGS) entry which is preliminary data.</text>
</comment>
<evidence type="ECO:0000256" key="1">
    <source>
        <dbReference type="SAM" id="MobiDB-lite"/>
    </source>
</evidence>
<gene>
    <name evidence="2" type="ORF">HNQ60_004143</name>
</gene>
<protein>
    <recommendedName>
        <fullName evidence="4">DUF2946 family protein</fullName>
    </recommendedName>
</protein>
<organism evidence="2 3">
    <name type="scientific">Povalibacter uvarum</name>
    <dbReference type="NCBI Taxonomy" id="732238"/>
    <lineage>
        <taxon>Bacteria</taxon>
        <taxon>Pseudomonadati</taxon>
        <taxon>Pseudomonadota</taxon>
        <taxon>Gammaproteobacteria</taxon>
        <taxon>Steroidobacterales</taxon>
        <taxon>Steroidobacteraceae</taxon>
        <taxon>Povalibacter</taxon>
    </lineage>
</organism>
<accession>A0A841HR64</accession>
<dbReference type="Proteomes" id="UP000588068">
    <property type="component" value="Unassembled WGS sequence"/>
</dbReference>
<evidence type="ECO:0000313" key="2">
    <source>
        <dbReference type="EMBL" id="MBB6095253.1"/>
    </source>
</evidence>
<dbReference type="EMBL" id="JACHHZ010000005">
    <property type="protein sequence ID" value="MBB6095253.1"/>
    <property type="molecule type" value="Genomic_DNA"/>
</dbReference>
<dbReference type="InterPro" id="IPR021332">
    <property type="entry name" value="DUF2944"/>
</dbReference>
<proteinExistence type="predicted"/>
<dbReference type="Pfam" id="PF11161">
    <property type="entry name" value="DUF2944"/>
    <property type="match status" value="1"/>
</dbReference>
<feature type="compositionally biased region" description="Basic and acidic residues" evidence="1">
    <location>
        <begin position="185"/>
        <end position="199"/>
    </location>
</feature>
<feature type="region of interest" description="Disordered" evidence="1">
    <location>
        <begin position="180"/>
        <end position="199"/>
    </location>
</feature>
<dbReference type="AlphaFoldDB" id="A0A841HR64"/>
<keyword evidence="3" id="KW-1185">Reference proteome</keyword>
<dbReference type="RefSeq" id="WP_184334648.1">
    <property type="nucleotide sequence ID" value="NZ_JACHHZ010000005.1"/>
</dbReference>
<reference evidence="2 3" key="1">
    <citation type="submission" date="2020-08" db="EMBL/GenBank/DDBJ databases">
        <title>Genomic Encyclopedia of Type Strains, Phase IV (KMG-IV): sequencing the most valuable type-strain genomes for metagenomic binning, comparative biology and taxonomic classification.</title>
        <authorList>
            <person name="Goeker M."/>
        </authorList>
    </citation>
    <scope>NUCLEOTIDE SEQUENCE [LARGE SCALE GENOMIC DNA]</scope>
    <source>
        <strain evidence="2 3">DSM 26723</strain>
    </source>
</reference>
<evidence type="ECO:0000313" key="3">
    <source>
        <dbReference type="Proteomes" id="UP000588068"/>
    </source>
</evidence>
<sequence length="199" mass="22034">MEAWALRAMERWPNVPALFGWLGLDRRGRWLIRGEVITRPQIIDTINGNYEADAHGRWFFQNGPQRGFVSVETAPLVLSVNDGVLLTHTQRVVRAPAQVLIDEDGGVAIATEHGAGSLLDTDLDWALANMTDAGRPLDEYALTKALETPSGSMTALEISIGDRQLRVMRMDREALPGHLGFVRDPAPRENERVATRVAD</sequence>
<name>A0A841HR64_9GAMM</name>